<dbReference type="InterPro" id="IPR051450">
    <property type="entry name" value="Gfo/Idh/MocA_Oxidoreductases"/>
</dbReference>
<dbReference type="Gene3D" id="3.40.50.720">
    <property type="entry name" value="NAD(P)-binding Rossmann-like Domain"/>
    <property type="match status" value="1"/>
</dbReference>
<dbReference type="PANTHER" id="PTHR43377:SF1">
    <property type="entry name" value="BILIVERDIN REDUCTASE A"/>
    <property type="match status" value="1"/>
</dbReference>
<proteinExistence type="predicted"/>
<dbReference type="InterPro" id="IPR000683">
    <property type="entry name" value="Gfo/Idh/MocA-like_OxRdtase_N"/>
</dbReference>
<protein>
    <submittedName>
        <fullName evidence="2">Predicted dehydrogenase</fullName>
    </submittedName>
</protein>
<dbReference type="Proteomes" id="UP001158066">
    <property type="component" value="Unassembled WGS sequence"/>
</dbReference>
<name>A0AA46AJ31_9CLOT</name>
<evidence type="ECO:0000313" key="3">
    <source>
        <dbReference type="Proteomes" id="UP001158066"/>
    </source>
</evidence>
<dbReference type="PANTHER" id="PTHR43377">
    <property type="entry name" value="BILIVERDIN REDUCTASE A"/>
    <property type="match status" value="1"/>
</dbReference>
<dbReference type="SUPFAM" id="SSF55347">
    <property type="entry name" value="Glyceraldehyde-3-phosphate dehydrogenase-like, C-terminal domain"/>
    <property type="match status" value="1"/>
</dbReference>
<dbReference type="AlphaFoldDB" id="A0AA46AJ31"/>
<gene>
    <name evidence="2" type="ORF">SAMN06296020_106122</name>
</gene>
<evidence type="ECO:0000259" key="1">
    <source>
        <dbReference type="Pfam" id="PF01408"/>
    </source>
</evidence>
<dbReference type="InterPro" id="IPR036291">
    <property type="entry name" value="NAD(P)-bd_dom_sf"/>
</dbReference>
<accession>A0AA46AJ31</accession>
<reference evidence="2" key="1">
    <citation type="submission" date="2017-05" db="EMBL/GenBank/DDBJ databases">
        <authorList>
            <person name="Varghese N."/>
            <person name="Submissions S."/>
        </authorList>
    </citation>
    <scope>NUCLEOTIDE SEQUENCE</scope>
    <source>
        <strain evidence="2">Su22</strain>
    </source>
</reference>
<dbReference type="Gene3D" id="3.30.360.10">
    <property type="entry name" value="Dihydrodipicolinate Reductase, domain 2"/>
    <property type="match status" value="1"/>
</dbReference>
<comment type="caution">
    <text evidence="2">The sequence shown here is derived from an EMBL/GenBank/DDBJ whole genome shotgun (WGS) entry which is preliminary data.</text>
</comment>
<feature type="domain" description="Gfo/Idh/MocA-like oxidoreductase N-terminal" evidence="1">
    <location>
        <begin position="6"/>
        <end position="105"/>
    </location>
</feature>
<sequence length="316" mass="36731">MQKKYKIAMIGLGAIGKRHLLNIDKVLQRRGIEYTVDLIRRKSSCALDKSLHKIVSTVYTEHENVPDDYDVIFITNPTYLHYDTIRKFSCKSKNMFIEKPVFDEVAVDIAKLSLDEDGVYYVACPLRYTDVIQYVKNEIDLDCVYSARAICSSYLPDWRPGTDYRKTYSAHLDQGGGVSIDLIHEWDYIMYLFGKPKQVMNYRGKFSRLEINSDDLSVYIAEYENRLAEVHIDYFGRKLIRELQLFTADETIVADIANSEIRFLKENNAIQFKEDRNSYQLKEIENFFDILEGKNNNENDITIALDTLKIAKEGEA</sequence>
<dbReference type="RefSeq" id="WP_283409290.1">
    <property type="nucleotide sequence ID" value="NZ_FXUF01000006.1"/>
</dbReference>
<dbReference type="GO" id="GO:0000166">
    <property type="term" value="F:nucleotide binding"/>
    <property type="evidence" value="ECO:0007669"/>
    <property type="project" value="InterPro"/>
</dbReference>
<dbReference type="SUPFAM" id="SSF51735">
    <property type="entry name" value="NAD(P)-binding Rossmann-fold domains"/>
    <property type="match status" value="1"/>
</dbReference>
<dbReference type="Pfam" id="PF01408">
    <property type="entry name" value="GFO_IDH_MocA"/>
    <property type="match status" value="1"/>
</dbReference>
<keyword evidence="3" id="KW-1185">Reference proteome</keyword>
<dbReference type="EMBL" id="FXUF01000006">
    <property type="protein sequence ID" value="SMP56980.1"/>
    <property type="molecule type" value="Genomic_DNA"/>
</dbReference>
<organism evidence="2 3">
    <name type="scientific">Anoxynatronum buryatiense</name>
    <dbReference type="NCBI Taxonomy" id="489973"/>
    <lineage>
        <taxon>Bacteria</taxon>
        <taxon>Bacillati</taxon>
        <taxon>Bacillota</taxon>
        <taxon>Clostridia</taxon>
        <taxon>Eubacteriales</taxon>
        <taxon>Clostridiaceae</taxon>
        <taxon>Anoxynatronum</taxon>
    </lineage>
</organism>
<evidence type="ECO:0000313" key="2">
    <source>
        <dbReference type="EMBL" id="SMP56980.1"/>
    </source>
</evidence>